<comment type="caution">
    <text evidence="1">The sequence shown here is derived from an EMBL/GenBank/DDBJ whole genome shotgun (WGS) entry which is preliminary data.</text>
</comment>
<evidence type="ECO:0000313" key="2">
    <source>
        <dbReference type="Proteomes" id="UP001259832"/>
    </source>
</evidence>
<dbReference type="EMBL" id="JASMQC010000002">
    <property type="protein sequence ID" value="KAK1947075.1"/>
    <property type="molecule type" value="Genomic_DNA"/>
</dbReference>
<keyword evidence="2" id="KW-1185">Reference proteome</keyword>
<gene>
    <name evidence="1" type="ORF">P3T76_001085</name>
</gene>
<name>A0AAD9LRJ0_9STRA</name>
<protein>
    <submittedName>
        <fullName evidence="1">Uncharacterized protein</fullName>
    </submittedName>
</protein>
<accession>A0AAD9LRJ0</accession>
<dbReference type="AlphaFoldDB" id="A0AAD9LRJ0"/>
<proteinExistence type="predicted"/>
<reference evidence="1" key="1">
    <citation type="submission" date="2023-08" db="EMBL/GenBank/DDBJ databases">
        <title>Reference Genome Resource for the Citrus Pathogen Phytophthora citrophthora.</title>
        <authorList>
            <person name="Moller H."/>
            <person name="Coetzee B."/>
            <person name="Rose L.J."/>
            <person name="Van Niekerk J.M."/>
        </authorList>
    </citation>
    <scope>NUCLEOTIDE SEQUENCE</scope>
    <source>
        <strain evidence="1">STE-U-9442</strain>
    </source>
</reference>
<evidence type="ECO:0000313" key="1">
    <source>
        <dbReference type="EMBL" id="KAK1947075.1"/>
    </source>
</evidence>
<organism evidence="1 2">
    <name type="scientific">Phytophthora citrophthora</name>
    <dbReference type="NCBI Taxonomy" id="4793"/>
    <lineage>
        <taxon>Eukaryota</taxon>
        <taxon>Sar</taxon>
        <taxon>Stramenopiles</taxon>
        <taxon>Oomycota</taxon>
        <taxon>Peronosporomycetes</taxon>
        <taxon>Peronosporales</taxon>
        <taxon>Peronosporaceae</taxon>
        <taxon>Phytophthora</taxon>
    </lineage>
</organism>
<sequence>MHEFESQVDGVRRVLMGLLVNEGDLRLLCLIAQQQLQHCEAHSQHRDRQVRCSEIAVNYTSPFFARKSY</sequence>
<dbReference type="Proteomes" id="UP001259832">
    <property type="component" value="Unassembled WGS sequence"/>
</dbReference>